<keyword evidence="3" id="KW-1185">Reference proteome</keyword>
<dbReference type="InterPro" id="IPR050951">
    <property type="entry name" value="Retrovirus_Pol_polyprotein"/>
</dbReference>
<feature type="domain" description="Reverse transcriptase" evidence="1">
    <location>
        <begin position="25"/>
        <end position="127"/>
    </location>
</feature>
<reference evidence="2" key="2">
    <citation type="submission" date="2022-01" db="EMBL/GenBank/DDBJ databases">
        <authorList>
            <person name="Yamashiro T."/>
            <person name="Shiraishi A."/>
            <person name="Satake H."/>
            <person name="Nakayama K."/>
        </authorList>
    </citation>
    <scope>NUCLEOTIDE SEQUENCE</scope>
</reference>
<evidence type="ECO:0000313" key="3">
    <source>
        <dbReference type="Proteomes" id="UP001151760"/>
    </source>
</evidence>
<comment type="caution">
    <text evidence="2">The sequence shown here is derived from an EMBL/GenBank/DDBJ whole genome shotgun (WGS) entry which is preliminary data.</text>
</comment>
<organism evidence="2 3">
    <name type="scientific">Tanacetum coccineum</name>
    <dbReference type="NCBI Taxonomy" id="301880"/>
    <lineage>
        <taxon>Eukaryota</taxon>
        <taxon>Viridiplantae</taxon>
        <taxon>Streptophyta</taxon>
        <taxon>Embryophyta</taxon>
        <taxon>Tracheophyta</taxon>
        <taxon>Spermatophyta</taxon>
        <taxon>Magnoliopsida</taxon>
        <taxon>eudicotyledons</taxon>
        <taxon>Gunneridae</taxon>
        <taxon>Pentapetalae</taxon>
        <taxon>asterids</taxon>
        <taxon>campanulids</taxon>
        <taxon>Asterales</taxon>
        <taxon>Asteraceae</taxon>
        <taxon>Asteroideae</taxon>
        <taxon>Anthemideae</taxon>
        <taxon>Anthemidinae</taxon>
        <taxon>Tanacetum</taxon>
    </lineage>
</organism>
<evidence type="ECO:0000259" key="1">
    <source>
        <dbReference type="Pfam" id="PF00078"/>
    </source>
</evidence>
<dbReference type="Gene3D" id="3.30.70.270">
    <property type="match status" value="2"/>
</dbReference>
<dbReference type="InterPro" id="IPR043502">
    <property type="entry name" value="DNA/RNA_pol_sf"/>
</dbReference>
<dbReference type="PANTHER" id="PTHR37984:SF5">
    <property type="entry name" value="PROTEIN NYNRIN-LIKE"/>
    <property type="match status" value="1"/>
</dbReference>
<gene>
    <name evidence="2" type="ORF">Tco_0771848</name>
</gene>
<dbReference type="CDD" id="cd01647">
    <property type="entry name" value="RT_LTR"/>
    <property type="match status" value="1"/>
</dbReference>
<name>A0ABQ4ZJ47_9ASTR</name>
<dbReference type="PANTHER" id="PTHR37984">
    <property type="entry name" value="PROTEIN CBG26694"/>
    <property type="match status" value="1"/>
</dbReference>
<sequence>MVKELLDTKVIRPSNSSFSSPIVLVKKKDGSWRMCIDYRQLNKQTIKDKFPIPVIEELIDELYGAKVFSKLDLRFGYHQIRMNEEDIYKTTFKTHDGHYEFLVMPFGLTNAPIYLSSFNEQHIQTLFEEIYFGHIISETGVATDPNKINAMLEWPLPTNVKQLKGFLGLTGYYIKFVKGYAHVAQPLINLLKKGVLKWTEEEFIIETDASGFGVRPVLQHNGHPIAYLRFDYEIDYKRGKENIVVDALSRVKQQSQLCQMLISTDSNELTDVVKSTWVTDSKLKSVIKGLQQGLLHGSKYTWFANELRRKAVGIKSLLNAASITAALIDVNDAQSKLMLLENFNENYSKCLRLLVKLQLPVQSYYC</sequence>
<proteinExistence type="predicted"/>
<dbReference type="Proteomes" id="UP001151760">
    <property type="component" value="Unassembled WGS sequence"/>
</dbReference>
<protein>
    <submittedName>
        <fullName evidence="2">Retrotransposable element Tf2</fullName>
    </submittedName>
</protein>
<evidence type="ECO:0000313" key="2">
    <source>
        <dbReference type="EMBL" id="GJS89212.1"/>
    </source>
</evidence>
<dbReference type="InterPro" id="IPR043128">
    <property type="entry name" value="Rev_trsase/Diguanyl_cyclase"/>
</dbReference>
<dbReference type="InterPro" id="IPR000477">
    <property type="entry name" value="RT_dom"/>
</dbReference>
<dbReference type="Gene3D" id="3.10.10.10">
    <property type="entry name" value="HIV Type 1 Reverse Transcriptase, subunit A, domain 1"/>
    <property type="match status" value="1"/>
</dbReference>
<reference evidence="2" key="1">
    <citation type="journal article" date="2022" name="Int. J. Mol. Sci.">
        <title>Draft Genome of Tanacetum Coccineum: Genomic Comparison of Closely Related Tanacetum-Family Plants.</title>
        <authorList>
            <person name="Yamashiro T."/>
            <person name="Shiraishi A."/>
            <person name="Nakayama K."/>
            <person name="Satake H."/>
        </authorList>
    </citation>
    <scope>NUCLEOTIDE SEQUENCE</scope>
</reference>
<accession>A0ABQ4ZJ47</accession>
<dbReference type="Pfam" id="PF00078">
    <property type="entry name" value="RVT_1"/>
    <property type="match status" value="1"/>
</dbReference>
<dbReference type="SUPFAM" id="SSF56672">
    <property type="entry name" value="DNA/RNA polymerases"/>
    <property type="match status" value="1"/>
</dbReference>
<dbReference type="EMBL" id="BQNB010011334">
    <property type="protein sequence ID" value="GJS89212.1"/>
    <property type="molecule type" value="Genomic_DNA"/>
</dbReference>